<protein>
    <submittedName>
        <fullName evidence="1">Uncharacterized protein</fullName>
    </submittedName>
</protein>
<sequence length="83" mass="9299">MITHGRQCADRTIPEKCGMLNRTDDLAAAKLAEKLILFGEEQRSISSQKARSTVTIVLGDQTRWLAWPFGLSVQERPKDINDA</sequence>
<name>A0ABD1Y5F4_9MARC</name>
<organism evidence="1 2">
    <name type="scientific">Riccia fluitans</name>
    <dbReference type="NCBI Taxonomy" id="41844"/>
    <lineage>
        <taxon>Eukaryota</taxon>
        <taxon>Viridiplantae</taxon>
        <taxon>Streptophyta</taxon>
        <taxon>Embryophyta</taxon>
        <taxon>Marchantiophyta</taxon>
        <taxon>Marchantiopsida</taxon>
        <taxon>Marchantiidae</taxon>
        <taxon>Marchantiales</taxon>
        <taxon>Ricciaceae</taxon>
        <taxon>Riccia</taxon>
    </lineage>
</organism>
<reference evidence="1 2" key="1">
    <citation type="submission" date="2024-09" db="EMBL/GenBank/DDBJ databases">
        <title>Chromosome-scale assembly of Riccia fluitans.</title>
        <authorList>
            <person name="Paukszto L."/>
            <person name="Sawicki J."/>
            <person name="Karawczyk K."/>
            <person name="Piernik-Szablinska J."/>
            <person name="Szczecinska M."/>
            <person name="Mazdziarz M."/>
        </authorList>
    </citation>
    <scope>NUCLEOTIDE SEQUENCE [LARGE SCALE GENOMIC DNA]</scope>
    <source>
        <strain evidence="1">Rf_01</strain>
        <tissue evidence="1">Aerial parts of the thallus</tissue>
    </source>
</reference>
<dbReference type="EMBL" id="JBHFFA010000006">
    <property type="protein sequence ID" value="KAL2621815.1"/>
    <property type="molecule type" value="Genomic_DNA"/>
</dbReference>
<proteinExistence type="predicted"/>
<gene>
    <name evidence="1" type="ORF">R1flu_002020</name>
</gene>
<evidence type="ECO:0000313" key="1">
    <source>
        <dbReference type="EMBL" id="KAL2621815.1"/>
    </source>
</evidence>
<evidence type="ECO:0000313" key="2">
    <source>
        <dbReference type="Proteomes" id="UP001605036"/>
    </source>
</evidence>
<accession>A0ABD1Y5F4</accession>
<dbReference type="AlphaFoldDB" id="A0ABD1Y5F4"/>
<dbReference type="Proteomes" id="UP001605036">
    <property type="component" value="Unassembled WGS sequence"/>
</dbReference>
<comment type="caution">
    <text evidence="1">The sequence shown here is derived from an EMBL/GenBank/DDBJ whole genome shotgun (WGS) entry which is preliminary data.</text>
</comment>
<keyword evidence="2" id="KW-1185">Reference proteome</keyword>